<accession>A0A250J3P0</accession>
<evidence type="ECO:0000313" key="1">
    <source>
        <dbReference type="EMBL" id="ATB38589.1"/>
    </source>
</evidence>
<reference evidence="1 2" key="1">
    <citation type="submission" date="2017-06" db="EMBL/GenBank/DDBJ databases">
        <title>Sequencing and comparative analysis of myxobacterial genomes.</title>
        <authorList>
            <person name="Rupp O."/>
            <person name="Goesmann A."/>
            <person name="Sogaard-Andersen L."/>
        </authorList>
    </citation>
    <scope>NUCLEOTIDE SEQUENCE [LARGE SCALE GENOMIC DNA]</scope>
    <source>
        <strain evidence="1 2">DSM 52655</strain>
    </source>
</reference>
<dbReference type="Proteomes" id="UP000217257">
    <property type="component" value="Chromosome"/>
</dbReference>
<proteinExistence type="predicted"/>
<sequence length="253" mass="27514">MANDQNGKDGGRGRFERGAAYDEVGPGLGRLHDAWDVETGRPALQLLPTERVDWQPEGPWRVSLLCEPHPTSVTLRVEETPPSVPVSELADILVLTTAAVTRVENSPRLREHLASGLSLPPVPPSSHRSPGHTVANWTGLWLGLGFWLLTSLSEFPRPPVEETPDVFSQEDASSLVDLEASDPVALTYPLPAKPFRNQAVPPCKINKGAVEIKGGCWVALEQKPPCFSDQAEYQGKCYLPVAKPQRLPQSAAP</sequence>
<dbReference type="KEGG" id="cfus:CYFUS_004024"/>
<dbReference type="AlphaFoldDB" id="A0A250J3P0"/>
<organism evidence="1 2">
    <name type="scientific">Cystobacter fuscus</name>
    <dbReference type="NCBI Taxonomy" id="43"/>
    <lineage>
        <taxon>Bacteria</taxon>
        <taxon>Pseudomonadati</taxon>
        <taxon>Myxococcota</taxon>
        <taxon>Myxococcia</taxon>
        <taxon>Myxococcales</taxon>
        <taxon>Cystobacterineae</taxon>
        <taxon>Archangiaceae</taxon>
        <taxon>Cystobacter</taxon>
    </lineage>
</organism>
<protein>
    <recommendedName>
        <fullName evidence="3">Protein kinase</fullName>
    </recommendedName>
</protein>
<dbReference type="EMBL" id="CP022098">
    <property type="protein sequence ID" value="ATB38589.1"/>
    <property type="molecule type" value="Genomic_DNA"/>
</dbReference>
<gene>
    <name evidence="1" type="ORF">CYFUS_004024</name>
</gene>
<evidence type="ECO:0008006" key="3">
    <source>
        <dbReference type="Google" id="ProtNLM"/>
    </source>
</evidence>
<dbReference type="RefSeq" id="WP_095986745.1">
    <property type="nucleotide sequence ID" value="NZ_CP022098.1"/>
</dbReference>
<evidence type="ECO:0000313" key="2">
    <source>
        <dbReference type="Proteomes" id="UP000217257"/>
    </source>
</evidence>
<name>A0A250J3P0_9BACT</name>